<proteinExistence type="predicted"/>
<dbReference type="EC" id="2.7.13.3" evidence="3"/>
<name>A0A4Y7XEX0_9GAMM</name>
<evidence type="ECO:0000313" key="13">
    <source>
        <dbReference type="EMBL" id="TEU30294.1"/>
    </source>
</evidence>
<evidence type="ECO:0000256" key="4">
    <source>
        <dbReference type="ARBA" id="ARBA00022475"/>
    </source>
</evidence>
<dbReference type="Gene3D" id="1.10.8.500">
    <property type="entry name" value="HAMP domain in histidine kinase"/>
    <property type="match status" value="1"/>
</dbReference>
<dbReference type="STRING" id="1120977.GCA_000619845_02747"/>
<dbReference type="SMART" id="SM00304">
    <property type="entry name" value="HAMP"/>
    <property type="match status" value="1"/>
</dbReference>
<dbReference type="PANTHER" id="PTHR44936:SF10">
    <property type="entry name" value="SENSOR PROTEIN RSTB"/>
    <property type="match status" value="1"/>
</dbReference>
<feature type="transmembrane region" description="Helical" evidence="10">
    <location>
        <begin position="235"/>
        <end position="258"/>
    </location>
</feature>
<organism evidence="13 14">
    <name type="scientific">Alkanindiges illinoisensis</name>
    <dbReference type="NCBI Taxonomy" id="197183"/>
    <lineage>
        <taxon>Bacteria</taxon>
        <taxon>Pseudomonadati</taxon>
        <taxon>Pseudomonadota</taxon>
        <taxon>Gammaproteobacteria</taxon>
        <taxon>Moraxellales</taxon>
        <taxon>Moraxellaceae</taxon>
        <taxon>Alkanindiges</taxon>
    </lineage>
</organism>
<feature type="domain" description="Histidine kinase" evidence="11">
    <location>
        <begin position="318"/>
        <end position="534"/>
    </location>
</feature>
<keyword evidence="10" id="KW-0812">Transmembrane</keyword>
<reference evidence="13 14" key="1">
    <citation type="submission" date="2019-03" db="EMBL/GenBank/DDBJ databases">
        <title>Alkanindiges illinoisensis: a potential pathogenic isolated from ascites of a gastric cancer patient with abdominal metastasis.</title>
        <authorList>
            <person name="Hu X."/>
            <person name="Yang B."/>
            <person name="Yan X."/>
            <person name="Lin L."/>
            <person name="Zhao H."/>
            <person name="Zhou F."/>
            <person name="Su B."/>
            <person name="Chen J."/>
            <person name="Rui Y."/>
            <person name="Wang Q."/>
            <person name="Zheng L."/>
        </authorList>
    </citation>
    <scope>NUCLEOTIDE SEQUENCE [LARGE SCALE GENOMIC DNA]</scope>
    <source>
        <strain evidence="13 14">NFYY 23406</strain>
    </source>
</reference>
<dbReference type="SMART" id="SM00387">
    <property type="entry name" value="HATPase_c"/>
    <property type="match status" value="1"/>
</dbReference>
<dbReference type="Pfam" id="PF02518">
    <property type="entry name" value="HATPase_c"/>
    <property type="match status" value="1"/>
</dbReference>
<keyword evidence="10" id="KW-1133">Transmembrane helix</keyword>
<dbReference type="InterPro" id="IPR003660">
    <property type="entry name" value="HAMP_dom"/>
</dbReference>
<dbReference type="EMBL" id="SNTY01000010">
    <property type="protein sequence ID" value="TEU30294.1"/>
    <property type="molecule type" value="Genomic_DNA"/>
</dbReference>
<dbReference type="PRINTS" id="PR00344">
    <property type="entry name" value="BCTRLSENSOR"/>
</dbReference>
<dbReference type="GO" id="GO:0000155">
    <property type="term" value="F:phosphorelay sensor kinase activity"/>
    <property type="evidence" value="ECO:0007669"/>
    <property type="project" value="InterPro"/>
</dbReference>
<evidence type="ECO:0000256" key="5">
    <source>
        <dbReference type="ARBA" id="ARBA00022553"/>
    </source>
</evidence>
<protein>
    <recommendedName>
        <fullName evidence="3">histidine kinase</fullName>
        <ecNumber evidence="3">2.7.13.3</ecNumber>
    </recommendedName>
</protein>
<feature type="domain" description="HAMP" evidence="12">
    <location>
        <begin position="258"/>
        <end position="310"/>
    </location>
</feature>
<evidence type="ECO:0000313" key="14">
    <source>
        <dbReference type="Proteomes" id="UP000297834"/>
    </source>
</evidence>
<dbReference type="GO" id="GO:0005886">
    <property type="term" value="C:plasma membrane"/>
    <property type="evidence" value="ECO:0007669"/>
    <property type="project" value="UniProtKB-SubCell"/>
</dbReference>
<dbReference type="PROSITE" id="PS50885">
    <property type="entry name" value="HAMP"/>
    <property type="match status" value="1"/>
</dbReference>
<dbReference type="InterPro" id="IPR050980">
    <property type="entry name" value="2C_sensor_his_kinase"/>
</dbReference>
<evidence type="ECO:0000256" key="2">
    <source>
        <dbReference type="ARBA" id="ARBA00004651"/>
    </source>
</evidence>
<keyword evidence="9" id="KW-0067">ATP-binding</keyword>
<evidence type="ECO:0000256" key="3">
    <source>
        <dbReference type="ARBA" id="ARBA00012438"/>
    </source>
</evidence>
<dbReference type="PANTHER" id="PTHR44936">
    <property type="entry name" value="SENSOR PROTEIN CREC"/>
    <property type="match status" value="1"/>
</dbReference>
<dbReference type="AlphaFoldDB" id="A0A4Y7XEX0"/>
<evidence type="ECO:0000256" key="9">
    <source>
        <dbReference type="ARBA" id="ARBA00022840"/>
    </source>
</evidence>
<accession>A0A4Y7XEX0</accession>
<keyword evidence="7" id="KW-0547">Nucleotide-binding</keyword>
<dbReference type="SUPFAM" id="SSF55874">
    <property type="entry name" value="ATPase domain of HSP90 chaperone/DNA topoisomerase II/histidine kinase"/>
    <property type="match status" value="1"/>
</dbReference>
<keyword evidence="4" id="KW-1003">Cell membrane</keyword>
<dbReference type="Gene3D" id="1.10.287.130">
    <property type="match status" value="1"/>
</dbReference>
<comment type="subcellular location">
    <subcellularLocation>
        <location evidence="2">Cell membrane</location>
        <topology evidence="2">Multi-pass membrane protein</topology>
    </subcellularLocation>
</comment>
<evidence type="ECO:0000256" key="7">
    <source>
        <dbReference type="ARBA" id="ARBA00022741"/>
    </source>
</evidence>
<dbReference type="SUPFAM" id="SSF158472">
    <property type="entry name" value="HAMP domain-like"/>
    <property type="match status" value="1"/>
</dbReference>
<dbReference type="Pfam" id="PF00512">
    <property type="entry name" value="HisKA"/>
    <property type="match status" value="1"/>
</dbReference>
<dbReference type="InterPro" id="IPR005467">
    <property type="entry name" value="His_kinase_dom"/>
</dbReference>
<evidence type="ECO:0000259" key="12">
    <source>
        <dbReference type="PROSITE" id="PS50885"/>
    </source>
</evidence>
<dbReference type="Proteomes" id="UP000297834">
    <property type="component" value="Unassembled WGS sequence"/>
</dbReference>
<evidence type="ECO:0000259" key="11">
    <source>
        <dbReference type="PROSITE" id="PS50109"/>
    </source>
</evidence>
<dbReference type="CDD" id="cd00082">
    <property type="entry name" value="HisKA"/>
    <property type="match status" value="1"/>
</dbReference>
<dbReference type="CDD" id="cd06225">
    <property type="entry name" value="HAMP"/>
    <property type="match status" value="1"/>
</dbReference>
<keyword evidence="14" id="KW-1185">Reference proteome</keyword>
<dbReference type="InterPro" id="IPR004358">
    <property type="entry name" value="Sig_transdc_His_kin-like_C"/>
</dbReference>
<sequence>MRHSIFFRIYASLVLLCVVVALIAYLLVQGVNYKRAQAYREEMAAGVFYIITQGIARQTSAQTRQNWLDDASILLNLPLKLVPNDSIEFSRREQELLEHEKSVVRYNSDKIQADIYTKVPNENLLLATRVDKAGEQQIKAMAVFMLDDLVYYPGQEQKRLKEIRQHFPYPISIQPVSKLGLDIDQLSRIRRKEVIMLLRDGASSTGANISVVSPTGNGNEVLVMGPIPMFNWLPFHLFASVTLIGLLLISLGVYSLILPLERKIRLVRNGLNQVRTGNLDARVQVDGEDEIDTLALSFNGMAEHIKRLIEAQRELTRAVSHELRTPVARVRFGVEMLADTDDYESRLEQQLMIDKDIEALNTLIDEILTYAKLEQGTPSLNFEEVALYKLVRQVAEETRNLGLEPQVLTLEPDHELLVSAEKLYLHRVMQNLAGNAMRYANRKIRISGGVENGKAYICVEDDGPGIPEKDREKIFEPFSRLDDSRTRAAGSAGGYGLGLSIVSRIAFWFGGHISVDQSPDLGGARFKMSWPVKRPRT</sequence>
<dbReference type="OrthoDB" id="9804645at2"/>
<dbReference type="SMART" id="SM00388">
    <property type="entry name" value="HisKA"/>
    <property type="match status" value="1"/>
</dbReference>
<keyword evidence="5" id="KW-0597">Phosphoprotein</keyword>
<dbReference type="InterPro" id="IPR036097">
    <property type="entry name" value="HisK_dim/P_sf"/>
</dbReference>
<gene>
    <name evidence="13" type="ORF">E2B99_02875</name>
</gene>
<keyword evidence="10" id="KW-0472">Membrane</keyword>
<dbReference type="InterPro" id="IPR003661">
    <property type="entry name" value="HisK_dim/P_dom"/>
</dbReference>
<dbReference type="Pfam" id="PF00672">
    <property type="entry name" value="HAMP"/>
    <property type="match status" value="1"/>
</dbReference>
<comment type="caution">
    <text evidence="13">The sequence shown here is derived from an EMBL/GenBank/DDBJ whole genome shotgun (WGS) entry which is preliminary data.</text>
</comment>
<dbReference type="InterPro" id="IPR003594">
    <property type="entry name" value="HATPase_dom"/>
</dbReference>
<dbReference type="Gene3D" id="3.30.565.10">
    <property type="entry name" value="Histidine kinase-like ATPase, C-terminal domain"/>
    <property type="match status" value="1"/>
</dbReference>
<evidence type="ECO:0000256" key="10">
    <source>
        <dbReference type="SAM" id="Phobius"/>
    </source>
</evidence>
<dbReference type="GO" id="GO:0005524">
    <property type="term" value="F:ATP binding"/>
    <property type="evidence" value="ECO:0007669"/>
    <property type="project" value="UniProtKB-KW"/>
</dbReference>
<dbReference type="InterPro" id="IPR036890">
    <property type="entry name" value="HATPase_C_sf"/>
</dbReference>
<comment type="catalytic activity">
    <reaction evidence="1">
        <text>ATP + protein L-histidine = ADP + protein N-phospho-L-histidine.</text>
        <dbReference type="EC" id="2.7.13.3"/>
    </reaction>
</comment>
<dbReference type="SUPFAM" id="SSF47384">
    <property type="entry name" value="Homodimeric domain of signal transducing histidine kinase"/>
    <property type="match status" value="1"/>
</dbReference>
<evidence type="ECO:0000256" key="6">
    <source>
        <dbReference type="ARBA" id="ARBA00022679"/>
    </source>
</evidence>
<feature type="transmembrane region" description="Helical" evidence="10">
    <location>
        <begin position="6"/>
        <end position="28"/>
    </location>
</feature>
<evidence type="ECO:0000256" key="8">
    <source>
        <dbReference type="ARBA" id="ARBA00022777"/>
    </source>
</evidence>
<evidence type="ECO:0000256" key="1">
    <source>
        <dbReference type="ARBA" id="ARBA00000085"/>
    </source>
</evidence>
<dbReference type="PROSITE" id="PS50109">
    <property type="entry name" value="HIS_KIN"/>
    <property type="match status" value="1"/>
</dbReference>
<keyword evidence="8" id="KW-0418">Kinase</keyword>
<keyword evidence="6" id="KW-0808">Transferase</keyword>